<dbReference type="EMBL" id="CM056809">
    <property type="protein sequence ID" value="KAJ8650065.1"/>
    <property type="molecule type" value="Genomic_DNA"/>
</dbReference>
<organism evidence="1 2">
    <name type="scientific">Persea americana</name>
    <name type="common">Avocado</name>
    <dbReference type="NCBI Taxonomy" id="3435"/>
    <lineage>
        <taxon>Eukaryota</taxon>
        <taxon>Viridiplantae</taxon>
        <taxon>Streptophyta</taxon>
        <taxon>Embryophyta</taxon>
        <taxon>Tracheophyta</taxon>
        <taxon>Spermatophyta</taxon>
        <taxon>Magnoliopsida</taxon>
        <taxon>Magnoliidae</taxon>
        <taxon>Laurales</taxon>
        <taxon>Lauraceae</taxon>
        <taxon>Persea</taxon>
    </lineage>
</organism>
<proteinExistence type="predicted"/>
<dbReference type="Proteomes" id="UP001234297">
    <property type="component" value="Chromosome 1"/>
</dbReference>
<protein>
    <submittedName>
        <fullName evidence="1">Uncharacterized protein</fullName>
    </submittedName>
</protein>
<name>A0ACC2MWF4_PERAE</name>
<keyword evidence="2" id="KW-1185">Reference proteome</keyword>
<evidence type="ECO:0000313" key="2">
    <source>
        <dbReference type="Proteomes" id="UP001234297"/>
    </source>
</evidence>
<sequence>MRKFRKMKMEKTGDGLAALEMPERQRQRRSREMKTEKREDGFGNAGEMKKCRRCDYPVRDEKGQGPTICDLDGGGIIYWSKLAQVVVLEEREWLCFLQNNPKYPLHIKHRLFGEQDGEVKGHSAKNAAVEIIPLTYNKGKKPVQSQTEASTFGGEEEVDVQQDPTSLAQGRAKRNIRPPQRFGYDEDEVHFALITGSGDPTILQEAMKSSEKKSWM</sequence>
<comment type="caution">
    <text evidence="1">The sequence shown here is derived from an EMBL/GenBank/DDBJ whole genome shotgun (WGS) entry which is preliminary data.</text>
</comment>
<accession>A0ACC2MWF4</accession>
<reference evidence="1 2" key="1">
    <citation type="journal article" date="2022" name="Hortic Res">
        <title>A haplotype resolved chromosomal level avocado genome allows analysis of novel avocado genes.</title>
        <authorList>
            <person name="Nath O."/>
            <person name="Fletcher S.J."/>
            <person name="Hayward A."/>
            <person name="Shaw L.M."/>
            <person name="Masouleh A.K."/>
            <person name="Furtado A."/>
            <person name="Henry R.J."/>
            <person name="Mitter N."/>
        </authorList>
    </citation>
    <scope>NUCLEOTIDE SEQUENCE [LARGE SCALE GENOMIC DNA]</scope>
    <source>
        <strain evidence="2">cv. Hass</strain>
    </source>
</reference>
<gene>
    <name evidence="1" type="ORF">MRB53_003088</name>
</gene>
<feature type="non-terminal residue" evidence="1">
    <location>
        <position position="216"/>
    </location>
</feature>
<evidence type="ECO:0000313" key="1">
    <source>
        <dbReference type="EMBL" id="KAJ8650065.1"/>
    </source>
</evidence>